<name>A0A3N6N3D2_NATCH</name>
<keyword evidence="3" id="KW-1185">Reference proteome</keyword>
<evidence type="ECO:0000313" key="3">
    <source>
        <dbReference type="Proteomes" id="UP000281431"/>
    </source>
</evidence>
<evidence type="ECO:0000259" key="1">
    <source>
        <dbReference type="Pfam" id="PF18545"/>
    </source>
</evidence>
<dbReference type="EMBL" id="REFZ01000001">
    <property type="protein sequence ID" value="RQH03432.1"/>
    <property type="molecule type" value="Genomic_DNA"/>
</dbReference>
<dbReference type="InterPro" id="IPR040624">
    <property type="entry name" value="HalOD1"/>
</dbReference>
<dbReference type="AlphaFoldDB" id="A0A3N6N3D2"/>
<reference evidence="2 3" key="1">
    <citation type="submission" date="2018-10" db="EMBL/GenBank/DDBJ databases">
        <title>Natrarchaeobius chitinivorans gen. nov., sp. nov., and Natrarchaeobius haloalkaliphilus sp. nov., alkaliphilic, chitin-utilizing haloarchaea from hypersaline alkaline lakes.</title>
        <authorList>
            <person name="Sorokin D.Y."/>
            <person name="Elcheninov A.G."/>
            <person name="Kostrikina N.A."/>
            <person name="Bale N.J."/>
            <person name="Sinninghe Damste J.S."/>
            <person name="Khijniak T.V."/>
            <person name="Kublanov I.V."/>
            <person name="Toshchakov S.V."/>
        </authorList>
    </citation>
    <scope>NUCLEOTIDE SEQUENCE [LARGE SCALE GENOMIC DNA]</scope>
    <source>
        <strain evidence="2 3">AArcht7</strain>
    </source>
</reference>
<protein>
    <recommendedName>
        <fullName evidence="1">Halobacterial output domain-containing protein</fullName>
    </recommendedName>
</protein>
<comment type="caution">
    <text evidence="2">The sequence shown here is derived from an EMBL/GenBank/DDBJ whole genome shotgun (WGS) entry which is preliminary data.</text>
</comment>
<sequence length="94" mass="10354">MMMGDTDTGKEMIGKSNYSWSNTAPSIAVIDAIAAIENVKSSDLEGSLDAPLFNYIDPEALDRLITSDSQIKVSFTFDEYYVLIDRDGLSVSYD</sequence>
<dbReference type="Proteomes" id="UP000281431">
    <property type="component" value="Unassembled WGS sequence"/>
</dbReference>
<gene>
    <name evidence="2" type="ORF">EA472_02405</name>
</gene>
<organism evidence="2 3">
    <name type="scientific">Natrarchaeobius chitinivorans</name>
    <dbReference type="NCBI Taxonomy" id="1679083"/>
    <lineage>
        <taxon>Archaea</taxon>
        <taxon>Methanobacteriati</taxon>
        <taxon>Methanobacteriota</taxon>
        <taxon>Stenosarchaea group</taxon>
        <taxon>Halobacteria</taxon>
        <taxon>Halobacteriales</taxon>
        <taxon>Natrialbaceae</taxon>
        <taxon>Natrarchaeobius</taxon>
    </lineage>
</organism>
<evidence type="ECO:0000313" key="2">
    <source>
        <dbReference type="EMBL" id="RQH03432.1"/>
    </source>
</evidence>
<proteinExistence type="predicted"/>
<accession>A0A3N6N3D2</accession>
<feature type="domain" description="Halobacterial output" evidence="1">
    <location>
        <begin position="22"/>
        <end position="88"/>
    </location>
</feature>
<dbReference type="Pfam" id="PF18545">
    <property type="entry name" value="HalOD1"/>
    <property type="match status" value="1"/>
</dbReference>